<evidence type="ECO:0000256" key="6">
    <source>
        <dbReference type="ARBA" id="ARBA00022499"/>
    </source>
</evidence>
<evidence type="ECO:0000256" key="7">
    <source>
        <dbReference type="ARBA" id="ARBA00022679"/>
    </source>
</evidence>
<evidence type="ECO:0000256" key="3">
    <source>
        <dbReference type="ARBA" id="ARBA00017573"/>
    </source>
</evidence>
<keyword evidence="8" id="KW-0833">Ubl conjugation pathway</keyword>
<evidence type="ECO:0000313" key="13">
    <source>
        <dbReference type="Ensembl" id="ENSPCLP00000023617.1"/>
    </source>
</evidence>
<dbReference type="GO" id="GO:0019776">
    <property type="term" value="F:Atg8-family ligase activity"/>
    <property type="evidence" value="ECO:0007669"/>
    <property type="project" value="TreeGrafter"/>
</dbReference>
<evidence type="ECO:0000256" key="4">
    <source>
        <dbReference type="ARBA" id="ARBA00022448"/>
    </source>
</evidence>
<evidence type="ECO:0000256" key="11">
    <source>
        <dbReference type="ARBA" id="ARBA00023006"/>
    </source>
</evidence>
<keyword evidence="5" id="KW-0963">Cytoplasm</keyword>
<dbReference type="FunFam" id="3.30.1460.50:FF:000001">
    <property type="entry name" value="Autophagy-related protein 3"/>
    <property type="match status" value="1"/>
</dbReference>
<dbReference type="PANTHER" id="PTHR12866:SF2">
    <property type="entry name" value="UBIQUITIN-LIKE-CONJUGATING ENZYME ATG3"/>
    <property type="match status" value="1"/>
</dbReference>
<comment type="subcellular location">
    <subcellularLocation>
        <location evidence="1">Cytoplasm</location>
    </subcellularLocation>
</comment>
<dbReference type="GO" id="GO:0044804">
    <property type="term" value="P:nucleophagy"/>
    <property type="evidence" value="ECO:0007669"/>
    <property type="project" value="TreeGrafter"/>
</dbReference>
<keyword evidence="7" id="KW-0808">Transferase</keyword>
<name>A0A669QS79_PHACC</name>
<keyword evidence="9" id="KW-0832">Ubl conjugation</keyword>
<dbReference type="Ensembl" id="ENSPCLT00000032829.1">
    <property type="protein sequence ID" value="ENSPCLP00000023617.1"/>
    <property type="gene ID" value="ENSPCLG00000020866.1"/>
</dbReference>
<keyword evidence="4" id="KW-0813">Transport</keyword>
<keyword evidence="10" id="KW-0653">Protein transport</keyword>
<protein>
    <recommendedName>
        <fullName evidence="3">Ubiquitin-like-conjugating enzyme ATG3</fullName>
    </recommendedName>
    <alternativeName>
        <fullName evidence="12">Autophagy-related protein 3</fullName>
    </alternativeName>
</protein>
<evidence type="ECO:0000256" key="8">
    <source>
        <dbReference type="ARBA" id="ARBA00022786"/>
    </source>
</evidence>
<reference evidence="13" key="2">
    <citation type="submission" date="2025-09" db="UniProtKB">
        <authorList>
            <consortium name="Ensembl"/>
        </authorList>
    </citation>
    <scope>IDENTIFICATION</scope>
</reference>
<dbReference type="Proteomes" id="UP000472261">
    <property type="component" value="Unplaced"/>
</dbReference>
<dbReference type="GO" id="GO:0015031">
    <property type="term" value="P:protein transport"/>
    <property type="evidence" value="ECO:0007669"/>
    <property type="project" value="UniProtKB-KW"/>
</dbReference>
<dbReference type="Pfam" id="PF03987">
    <property type="entry name" value="Autophagy_act_C"/>
    <property type="match status" value="1"/>
</dbReference>
<dbReference type="AlphaFoldDB" id="A0A669QS79"/>
<evidence type="ECO:0000256" key="10">
    <source>
        <dbReference type="ARBA" id="ARBA00022927"/>
    </source>
</evidence>
<keyword evidence="6" id="KW-1017">Isopeptide bond</keyword>
<sequence>MQNVINTVKGKALEVAEYLTPVLKFFNFFLLKVEFFCLRVIKFPTFLWCTLFCRASGEELKVKAYLPTDKQFLVTKNVPCYKRCKQMEYSDEQEAIIEEDDGDGGWVDTFHNAGIQTVFKAVLSIFTFYLKDNIKIPERSASCEDDDEEDEGEAADMEGISLIEWDATLDTRQIVEVNKAKVDVGGEDAILQTRTYDLYITYDKYYQTPRLWLFGYDEQRQPLTVEHMYEDISQDHVKKTVTIENHPHLPPPPMCSVHPCRHAEVMKKIIETVAEGGGELGVHMYLLIFLKFVQAVIPTIEYDYTRHFTM</sequence>
<dbReference type="GO" id="GO:0005829">
    <property type="term" value="C:cytosol"/>
    <property type="evidence" value="ECO:0007669"/>
    <property type="project" value="TreeGrafter"/>
</dbReference>
<keyword evidence="14" id="KW-1185">Reference proteome</keyword>
<dbReference type="GO" id="GO:0000407">
    <property type="term" value="C:phagophore assembly site"/>
    <property type="evidence" value="ECO:0007669"/>
    <property type="project" value="TreeGrafter"/>
</dbReference>
<evidence type="ECO:0000256" key="1">
    <source>
        <dbReference type="ARBA" id="ARBA00004496"/>
    </source>
</evidence>
<evidence type="ECO:0000256" key="5">
    <source>
        <dbReference type="ARBA" id="ARBA00022490"/>
    </source>
</evidence>
<dbReference type="Gene3D" id="3.30.1460.50">
    <property type="match status" value="1"/>
</dbReference>
<evidence type="ECO:0000256" key="12">
    <source>
        <dbReference type="ARBA" id="ARBA00034553"/>
    </source>
</evidence>
<dbReference type="InterPro" id="IPR007135">
    <property type="entry name" value="Atg3/Atg10"/>
</dbReference>
<organism evidence="13 14">
    <name type="scientific">Phasianus colchicus</name>
    <name type="common">Common pheasant</name>
    <dbReference type="NCBI Taxonomy" id="9054"/>
    <lineage>
        <taxon>Eukaryota</taxon>
        <taxon>Metazoa</taxon>
        <taxon>Chordata</taxon>
        <taxon>Craniata</taxon>
        <taxon>Vertebrata</taxon>
        <taxon>Euteleostomi</taxon>
        <taxon>Archelosauria</taxon>
        <taxon>Archosauria</taxon>
        <taxon>Dinosauria</taxon>
        <taxon>Saurischia</taxon>
        <taxon>Theropoda</taxon>
        <taxon>Coelurosauria</taxon>
        <taxon>Aves</taxon>
        <taxon>Neognathae</taxon>
        <taxon>Galloanserae</taxon>
        <taxon>Galliformes</taxon>
        <taxon>Phasianidae</taxon>
        <taxon>Phasianinae</taxon>
        <taxon>Phasianus</taxon>
    </lineage>
</organism>
<keyword evidence="11" id="KW-0072">Autophagy</keyword>
<evidence type="ECO:0000256" key="9">
    <source>
        <dbReference type="ARBA" id="ARBA00022843"/>
    </source>
</evidence>
<dbReference type="PANTHER" id="PTHR12866">
    <property type="entry name" value="UBIQUITIN-LIKE-CONJUGATING ENZYME ATG3"/>
    <property type="match status" value="1"/>
</dbReference>
<evidence type="ECO:0000256" key="2">
    <source>
        <dbReference type="ARBA" id="ARBA00007683"/>
    </source>
</evidence>
<accession>A0A669QS79</accession>
<evidence type="ECO:0000313" key="14">
    <source>
        <dbReference type="Proteomes" id="UP000472261"/>
    </source>
</evidence>
<dbReference type="GO" id="GO:0000045">
    <property type="term" value="P:autophagosome assembly"/>
    <property type="evidence" value="ECO:0007669"/>
    <property type="project" value="TreeGrafter"/>
</dbReference>
<dbReference type="GO" id="GO:0000422">
    <property type="term" value="P:autophagy of mitochondrion"/>
    <property type="evidence" value="ECO:0007669"/>
    <property type="project" value="TreeGrafter"/>
</dbReference>
<reference evidence="13" key="1">
    <citation type="submission" date="2025-08" db="UniProtKB">
        <authorList>
            <consortium name="Ensembl"/>
        </authorList>
    </citation>
    <scope>IDENTIFICATION</scope>
</reference>
<dbReference type="GO" id="GO:0061723">
    <property type="term" value="P:glycophagy"/>
    <property type="evidence" value="ECO:0007669"/>
    <property type="project" value="TreeGrafter"/>
</dbReference>
<proteinExistence type="inferred from homology"/>
<comment type="similarity">
    <text evidence="2">Belongs to the ATG3 family.</text>
</comment>